<dbReference type="Proteomes" id="UP000256971">
    <property type="component" value="Chromosome"/>
</dbReference>
<dbReference type="SUPFAM" id="SSF47413">
    <property type="entry name" value="lambda repressor-like DNA-binding domains"/>
    <property type="match status" value="1"/>
</dbReference>
<dbReference type="RefSeq" id="WP_064788513.1">
    <property type="nucleotide sequence ID" value="NZ_CP031555.1"/>
</dbReference>
<gene>
    <name evidence="2" type="ORF">DY252_16985</name>
</gene>
<dbReference type="SUPFAM" id="SSF88697">
    <property type="entry name" value="PUA domain-like"/>
    <property type="match status" value="1"/>
</dbReference>
<proteinExistence type="predicted"/>
<protein>
    <submittedName>
        <fullName evidence="2">Helix-turn-helix domain-containing protein</fullName>
    </submittedName>
</protein>
<dbReference type="InterPro" id="IPR010982">
    <property type="entry name" value="Lambda_DNA-bd_dom_sf"/>
</dbReference>
<dbReference type="EMBL" id="CP031555">
    <property type="protein sequence ID" value="AXO15725.1"/>
    <property type="molecule type" value="Genomic_DNA"/>
</dbReference>
<feature type="domain" description="HTH cro/C1-type" evidence="1">
    <location>
        <begin position="27"/>
        <end position="83"/>
    </location>
</feature>
<accession>A0ABN5NKM1</accession>
<reference evidence="2 3" key="1">
    <citation type="submission" date="2018-08" db="EMBL/GenBank/DDBJ databases">
        <title>Complete genome sequence of type strain Thalassospira indica MCCC 1A01103T, isolated from isolated from deep seawater of the Indian Ocean.</title>
        <authorList>
            <person name="Liu Y."/>
        </authorList>
    </citation>
    <scope>NUCLEOTIDE SEQUENCE [LARGE SCALE GENOMIC DNA]</scope>
    <source>
        <strain evidence="2 3">PB8BT</strain>
    </source>
</reference>
<organism evidence="2 3">
    <name type="scientific">Thalassospira indica</name>
    <dbReference type="NCBI Taxonomy" id="1891279"/>
    <lineage>
        <taxon>Bacteria</taxon>
        <taxon>Pseudomonadati</taxon>
        <taxon>Pseudomonadota</taxon>
        <taxon>Alphaproteobacteria</taxon>
        <taxon>Rhodospirillales</taxon>
        <taxon>Thalassospiraceae</taxon>
        <taxon>Thalassospira</taxon>
    </lineage>
</organism>
<evidence type="ECO:0000259" key="1">
    <source>
        <dbReference type="PROSITE" id="PS50943"/>
    </source>
</evidence>
<evidence type="ECO:0000313" key="2">
    <source>
        <dbReference type="EMBL" id="AXO15725.1"/>
    </source>
</evidence>
<dbReference type="InterPro" id="IPR001387">
    <property type="entry name" value="Cro/C1-type_HTH"/>
</dbReference>
<name>A0ABN5NKM1_9PROT</name>
<evidence type="ECO:0000313" key="3">
    <source>
        <dbReference type="Proteomes" id="UP000256971"/>
    </source>
</evidence>
<sequence length="263" mass="29674">MGQLSGKVIKATPETADDAKIAIGQRLKDLRKISGLTQKELAKKLRIGQTALSKLEGRDDIHVSTLKSYIEALGAKLRIDATFGSQSALGLKLTGAFEEGWGQEDQLVLPLIDDAAYHPQRDIILSIKPKYSQEILLGTKRVELRRRFPTSVPSGTVMYIYSTSPERALVGSAEISDVLKTPVQDIWDDYSSVACIRKDDFDNYFSGLEYGFVLRLKNPRPLHRPIGLEELRERFDFEPPQSFLYARPMLREALKYEYVKVPN</sequence>
<dbReference type="Pfam" id="PF01381">
    <property type="entry name" value="HTH_3"/>
    <property type="match status" value="1"/>
</dbReference>
<dbReference type="PROSITE" id="PS50943">
    <property type="entry name" value="HTH_CROC1"/>
    <property type="match status" value="1"/>
</dbReference>
<dbReference type="SMART" id="SM00530">
    <property type="entry name" value="HTH_XRE"/>
    <property type="match status" value="1"/>
</dbReference>
<dbReference type="CDD" id="cd00093">
    <property type="entry name" value="HTH_XRE"/>
    <property type="match status" value="1"/>
</dbReference>
<dbReference type="InterPro" id="IPR015947">
    <property type="entry name" value="PUA-like_sf"/>
</dbReference>
<keyword evidence="3" id="KW-1185">Reference proteome</keyword>
<dbReference type="Gene3D" id="2.30.130.30">
    <property type="entry name" value="Hypothetical protein"/>
    <property type="match status" value="1"/>
</dbReference>
<dbReference type="Gene3D" id="1.10.260.40">
    <property type="entry name" value="lambda repressor-like DNA-binding domains"/>
    <property type="match status" value="1"/>
</dbReference>